<proteinExistence type="predicted"/>
<sequence>MRSAFLRSVSLRSGFPRSAARPTVNKVLCWVEHTGCILEVDTQNKKGADFTQNVSLGGSAIYNQIEINILA</sequence>
<accession>A0A0E9WG58</accession>
<reference evidence="1" key="2">
    <citation type="journal article" date="2015" name="Fish Shellfish Immunol.">
        <title>Early steps in the European eel (Anguilla anguilla)-Vibrio vulnificus interaction in the gills: Role of the RtxA13 toxin.</title>
        <authorList>
            <person name="Callol A."/>
            <person name="Pajuelo D."/>
            <person name="Ebbesson L."/>
            <person name="Teles M."/>
            <person name="MacKenzie S."/>
            <person name="Amaro C."/>
        </authorList>
    </citation>
    <scope>NUCLEOTIDE SEQUENCE</scope>
</reference>
<dbReference type="EMBL" id="GBXM01020104">
    <property type="protein sequence ID" value="JAH88473.1"/>
    <property type="molecule type" value="Transcribed_RNA"/>
</dbReference>
<dbReference type="AlphaFoldDB" id="A0A0E9WG58"/>
<protein>
    <submittedName>
        <fullName evidence="1">Uncharacterized protein</fullName>
    </submittedName>
</protein>
<name>A0A0E9WG58_ANGAN</name>
<organism evidence="1">
    <name type="scientific">Anguilla anguilla</name>
    <name type="common">European freshwater eel</name>
    <name type="synonym">Muraena anguilla</name>
    <dbReference type="NCBI Taxonomy" id="7936"/>
    <lineage>
        <taxon>Eukaryota</taxon>
        <taxon>Metazoa</taxon>
        <taxon>Chordata</taxon>
        <taxon>Craniata</taxon>
        <taxon>Vertebrata</taxon>
        <taxon>Euteleostomi</taxon>
        <taxon>Actinopterygii</taxon>
        <taxon>Neopterygii</taxon>
        <taxon>Teleostei</taxon>
        <taxon>Anguilliformes</taxon>
        <taxon>Anguillidae</taxon>
        <taxon>Anguilla</taxon>
    </lineage>
</organism>
<reference evidence="1" key="1">
    <citation type="submission" date="2014-11" db="EMBL/GenBank/DDBJ databases">
        <authorList>
            <person name="Amaro Gonzalez C."/>
        </authorList>
    </citation>
    <scope>NUCLEOTIDE SEQUENCE</scope>
</reference>
<evidence type="ECO:0000313" key="1">
    <source>
        <dbReference type="EMBL" id="JAH88473.1"/>
    </source>
</evidence>